<dbReference type="Gene3D" id="2.40.30.90">
    <property type="entry name" value="Bacterial fluorinating enzyme like"/>
    <property type="match status" value="1"/>
</dbReference>
<dbReference type="InterPro" id="IPR046470">
    <property type="entry name" value="SAM_HAT_C"/>
</dbReference>
<evidence type="ECO:0000313" key="5">
    <source>
        <dbReference type="EMBL" id="MBB6092044.1"/>
    </source>
</evidence>
<comment type="similarity">
    <text evidence="2">Belongs to the SAM hydrolase / SAM-dependent halogenase family.</text>
</comment>
<dbReference type="Pfam" id="PF01887">
    <property type="entry name" value="SAM_HAT_N"/>
    <property type="match status" value="1"/>
</dbReference>
<dbReference type="RefSeq" id="WP_184329801.1">
    <property type="nucleotide sequence ID" value="NZ_JACHHZ010000001.1"/>
</dbReference>
<dbReference type="AlphaFoldDB" id="A0A841HHK3"/>
<evidence type="ECO:0008006" key="7">
    <source>
        <dbReference type="Google" id="ProtNLM"/>
    </source>
</evidence>
<evidence type="ECO:0000256" key="1">
    <source>
        <dbReference type="ARBA" id="ARBA00022691"/>
    </source>
</evidence>
<dbReference type="Pfam" id="PF20257">
    <property type="entry name" value="SAM_HAT_C"/>
    <property type="match status" value="1"/>
</dbReference>
<name>A0A841HHK3_9GAMM</name>
<organism evidence="5 6">
    <name type="scientific">Povalibacter uvarum</name>
    <dbReference type="NCBI Taxonomy" id="732238"/>
    <lineage>
        <taxon>Bacteria</taxon>
        <taxon>Pseudomonadati</taxon>
        <taxon>Pseudomonadota</taxon>
        <taxon>Gammaproteobacteria</taxon>
        <taxon>Steroidobacterales</taxon>
        <taxon>Steroidobacteraceae</taxon>
        <taxon>Povalibacter</taxon>
    </lineage>
</organism>
<dbReference type="InterPro" id="IPR002747">
    <property type="entry name" value="SAM_OH_AdoTrfase"/>
</dbReference>
<keyword evidence="6" id="KW-1185">Reference proteome</keyword>
<evidence type="ECO:0000256" key="2">
    <source>
        <dbReference type="ARBA" id="ARBA00024035"/>
    </source>
</evidence>
<feature type="domain" description="S-adenosyl-l-methionine hydroxide adenosyltransferase C-terminal" evidence="4">
    <location>
        <begin position="182"/>
        <end position="262"/>
    </location>
</feature>
<keyword evidence="1" id="KW-0949">S-adenosyl-L-methionine</keyword>
<proteinExistence type="inferred from homology"/>
<evidence type="ECO:0000259" key="4">
    <source>
        <dbReference type="Pfam" id="PF20257"/>
    </source>
</evidence>
<sequence length="273" mass="29059">MAFSACGVVTITTDFGHQGPFVATMKGQMLGRFADAKIIDVTHEVPVYWPAEAGFWLSRAYPYFPVGSVHVAVVDPGVGTKRDIIAVEADGHGFLAPDNGLLAPVIGRAKSAQIYRLDLQAARNRFHLPAPSATFHGRDIFAPIAAELAAGRASLADLGPVLKEIVPAWVDEPAVTGDQVSGVIITMDHFGNLITNIDARLIERFAHPVVRTSGHSFPLRRTYGDVRPGQYLALINSFGVVEIARAEQSAAEGLGLGRGAPVVVANQGHPLIT</sequence>
<gene>
    <name evidence="5" type="ORF">HNQ60_000890</name>
</gene>
<accession>A0A841HHK3</accession>
<dbReference type="InterPro" id="IPR023227">
    <property type="entry name" value="SAM_OH_AdoTrfase_C_sf"/>
</dbReference>
<dbReference type="SUPFAM" id="SSF101852">
    <property type="entry name" value="Bacterial fluorinating enzyme, C-terminal domain"/>
    <property type="match status" value="1"/>
</dbReference>
<dbReference type="InterPro" id="IPR023228">
    <property type="entry name" value="SAM_OH_AdoTrfase_N_sf"/>
</dbReference>
<protein>
    <recommendedName>
        <fullName evidence="7">SAM-dependent chlorinase/fluorinase</fullName>
    </recommendedName>
</protein>
<dbReference type="EMBL" id="JACHHZ010000001">
    <property type="protein sequence ID" value="MBB6092044.1"/>
    <property type="molecule type" value="Genomic_DNA"/>
</dbReference>
<dbReference type="SUPFAM" id="SSF102522">
    <property type="entry name" value="Bacterial fluorinating enzyme, N-terminal domain"/>
    <property type="match status" value="1"/>
</dbReference>
<dbReference type="Proteomes" id="UP000588068">
    <property type="component" value="Unassembled WGS sequence"/>
</dbReference>
<dbReference type="Gene3D" id="3.40.50.10790">
    <property type="entry name" value="S-adenosyl-l-methionine hydroxide adenosyltransferase, N-terminal"/>
    <property type="match status" value="1"/>
</dbReference>
<dbReference type="PIRSF" id="PIRSF006779">
    <property type="entry name" value="UCP006779"/>
    <property type="match status" value="1"/>
</dbReference>
<evidence type="ECO:0000313" key="6">
    <source>
        <dbReference type="Proteomes" id="UP000588068"/>
    </source>
</evidence>
<feature type="domain" description="S-adenosyl-l-methionine hydroxide adenosyltransferase N-terminal" evidence="3">
    <location>
        <begin position="9"/>
        <end position="158"/>
    </location>
</feature>
<comment type="caution">
    <text evidence="5">The sequence shown here is derived from an EMBL/GenBank/DDBJ whole genome shotgun (WGS) entry which is preliminary data.</text>
</comment>
<reference evidence="5 6" key="1">
    <citation type="submission" date="2020-08" db="EMBL/GenBank/DDBJ databases">
        <title>Genomic Encyclopedia of Type Strains, Phase IV (KMG-IV): sequencing the most valuable type-strain genomes for metagenomic binning, comparative biology and taxonomic classification.</title>
        <authorList>
            <person name="Goeker M."/>
        </authorList>
    </citation>
    <scope>NUCLEOTIDE SEQUENCE [LARGE SCALE GENOMIC DNA]</scope>
    <source>
        <strain evidence="5 6">DSM 26723</strain>
    </source>
</reference>
<dbReference type="InterPro" id="IPR046469">
    <property type="entry name" value="SAM_HAT_N"/>
</dbReference>
<dbReference type="PANTHER" id="PTHR35092">
    <property type="entry name" value="CHLORINASE MJ1651"/>
    <property type="match status" value="1"/>
</dbReference>
<dbReference type="PANTHER" id="PTHR35092:SF1">
    <property type="entry name" value="CHLORINASE MJ1651"/>
    <property type="match status" value="1"/>
</dbReference>
<evidence type="ECO:0000259" key="3">
    <source>
        <dbReference type="Pfam" id="PF01887"/>
    </source>
</evidence>